<keyword evidence="2" id="KW-1185">Reference proteome</keyword>
<name>A0A5E4PGM2_9COXI</name>
<evidence type="ECO:0000313" key="1">
    <source>
        <dbReference type="EMBL" id="VVC75735.1"/>
    </source>
</evidence>
<dbReference type="RefSeq" id="WP_172622745.1">
    <property type="nucleotide sequence ID" value="NZ_LR699119.1"/>
</dbReference>
<dbReference type="EMBL" id="LR699119">
    <property type="protein sequence ID" value="VVC75735.1"/>
    <property type="molecule type" value="Genomic_DNA"/>
</dbReference>
<accession>A0A5E4PGM2</accession>
<sequence length="48" mass="5637">MTYQITYEANPRSKDIQCLNDGIMAHAKKMKDMRQLDFFALKEILTLT</sequence>
<proteinExistence type="predicted"/>
<dbReference type="AlphaFoldDB" id="A0A5E4PGM2"/>
<organism evidence="1 2">
    <name type="scientific">Aquicella siphonis</name>
    <dbReference type="NCBI Taxonomy" id="254247"/>
    <lineage>
        <taxon>Bacteria</taxon>
        <taxon>Pseudomonadati</taxon>
        <taxon>Pseudomonadota</taxon>
        <taxon>Gammaproteobacteria</taxon>
        <taxon>Legionellales</taxon>
        <taxon>Coxiellaceae</taxon>
        <taxon>Aquicella</taxon>
    </lineage>
</organism>
<reference evidence="1 2" key="1">
    <citation type="submission" date="2019-08" db="EMBL/GenBank/DDBJ databases">
        <authorList>
            <person name="Guy L."/>
        </authorList>
    </citation>
    <scope>NUCLEOTIDE SEQUENCE [LARGE SCALE GENOMIC DNA]</scope>
    <source>
        <strain evidence="1 2">SGT-108</strain>
    </source>
</reference>
<evidence type="ECO:0000313" key="2">
    <source>
        <dbReference type="Proteomes" id="UP000324194"/>
    </source>
</evidence>
<gene>
    <name evidence="1" type="ORF">AQUSIP_10290</name>
</gene>
<dbReference type="KEGG" id="asip:AQUSIP_10290"/>
<protein>
    <submittedName>
        <fullName evidence="1">Uncharacterized protein</fullName>
    </submittedName>
</protein>
<dbReference type="Proteomes" id="UP000324194">
    <property type="component" value="Chromosome 1"/>
</dbReference>